<dbReference type="OrthoDB" id="9765151at2"/>
<evidence type="ECO:0000313" key="5">
    <source>
        <dbReference type="EMBL" id="EIM72997.1"/>
    </source>
</evidence>
<evidence type="ECO:0000256" key="2">
    <source>
        <dbReference type="HAMAP-Rule" id="MF_01867"/>
    </source>
</evidence>
<comment type="similarity">
    <text evidence="2">Belongs to the BshC family.</text>
</comment>
<dbReference type="HAMAP" id="MF_01867">
    <property type="entry name" value="BshC"/>
    <property type="match status" value="1"/>
</dbReference>
<dbReference type="AlphaFoldDB" id="I5BTU5"/>
<dbReference type="EMBL" id="AJYA01000070">
    <property type="protein sequence ID" value="EIM72997.1"/>
    <property type="molecule type" value="Genomic_DNA"/>
</dbReference>
<dbReference type="EC" id="6.-.-.-" evidence="2"/>
<dbReference type="Pfam" id="PF24850">
    <property type="entry name" value="CC_BshC"/>
    <property type="match status" value="1"/>
</dbReference>
<dbReference type="InterPro" id="IPR011199">
    <property type="entry name" value="Bacillithiol_biosynth_BshC"/>
</dbReference>
<dbReference type="STRING" id="1189621.A3SI_18904"/>
<accession>I5BTU5</accession>
<dbReference type="GO" id="GO:0016874">
    <property type="term" value="F:ligase activity"/>
    <property type="evidence" value="ECO:0007669"/>
    <property type="project" value="UniProtKB-UniRule"/>
</dbReference>
<evidence type="ECO:0000259" key="3">
    <source>
        <dbReference type="Pfam" id="PF10079"/>
    </source>
</evidence>
<comment type="caution">
    <text evidence="5">The sequence shown here is derived from an EMBL/GenBank/DDBJ whole genome shotgun (WGS) entry which is preliminary data.</text>
</comment>
<protein>
    <recommendedName>
        <fullName evidence="2">Putative cysteine ligase BshC</fullName>
        <ecNumber evidence="2">6.-.-.-</ecNumber>
    </recommendedName>
</protein>
<dbReference type="InterPro" id="IPR055399">
    <property type="entry name" value="CC_BshC"/>
</dbReference>
<dbReference type="PATRIC" id="fig|1189621.3.peg.3922"/>
<dbReference type="Pfam" id="PF10079">
    <property type="entry name" value="Rossmann-like_BshC"/>
    <property type="match status" value="1"/>
</dbReference>
<evidence type="ECO:0000256" key="1">
    <source>
        <dbReference type="ARBA" id="ARBA00022598"/>
    </source>
</evidence>
<proteinExistence type="inferred from homology"/>
<gene>
    <name evidence="2" type="primary">bshC</name>
    <name evidence="5" type="ORF">A3SI_18904</name>
</gene>
<dbReference type="Proteomes" id="UP000005551">
    <property type="component" value="Unassembled WGS sequence"/>
</dbReference>
<evidence type="ECO:0000313" key="6">
    <source>
        <dbReference type="Proteomes" id="UP000005551"/>
    </source>
</evidence>
<organism evidence="5 6">
    <name type="scientific">Nitritalea halalkaliphila LW7</name>
    <dbReference type="NCBI Taxonomy" id="1189621"/>
    <lineage>
        <taxon>Bacteria</taxon>
        <taxon>Pseudomonadati</taxon>
        <taxon>Bacteroidota</taxon>
        <taxon>Cytophagia</taxon>
        <taxon>Cytophagales</taxon>
        <taxon>Cyclobacteriaceae</taxon>
        <taxon>Nitritalea</taxon>
    </lineage>
</organism>
<keyword evidence="1 2" id="KW-0436">Ligase</keyword>
<feature type="domain" description="Bacillithiol biosynthesis BshC C-terminal coiled-coil" evidence="4">
    <location>
        <begin position="370"/>
        <end position="521"/>
    </location>
</feature>
<dbReference type="InterPro" id="IPR055398">
    <property type="entry name" value="Rossmann-like_BshC"/>
</dbReference>
<sequence length="526" mass="59952">MQKSTVDPACTGQFSPLFLAYLGRQPELDTFYGEFPDLQGFENQLAHKSAFSQTSRELLADRMRARYADFGLLDPEREAALEQLRDPRTFTVTTGHQLNLFTGPLYFIYKIVSTVQLARRLQKAFPQHRFLPLYWMASEDHDFDEVNFFKLDGKAYRWETEQAGPVGRFHLDASFQEYLQQLPFLHADFRETYTQSKTLGEAVFRSVHRLFAEDGLLILDADDAALKASFQPVFEQDLFSDRLVDAARSQTEALEHLGFGGQIYPRPINSFYMRDGLRARLEADEERQSFQVVGTTIRFSRTALAEELAAHPERFSPNVVLRPLYQEWILPNIAYLGGPAEVVYWLQLKAVFEQVGCPFPIVMPRNFALVLDVPAARQWSGLGEPWEALFKPFALWKKDFVAANSPHDFSLREAQSQLDAALDAVGQLAGAIDKTLVPASEALRKRMRGQLAHMGDKLRKAAERDMSVQLKRMEAVRAHAFPGGSPQERVQNMQGFYLGNAQFIRELYAHFDPLDFSFIILCPDVS</sequence>
<dbReference type="NCBIfam" id="TIGR03998">
    <property type="entry name" value="thiol_BshC"/>
    <property type="match status" value="1"/>
</dbReference>
<feature type="domain" description="Bacillithiol biosynthesis BshC N-terminal Rossmann-like" evidence="3">
    <location>
        <begin position="11"/>
        <end position="366"/>
    </location>
</feature>
<keyword evidence="6" id="KW-1185">Reference proteome</keyword>
<evidence type="ECO:0000259" key="4">
    <source>
        <dbReference type="Pfam" id="PF24850"/>
    </source>
</evidence>
<reference evidence="5 6" key="1">
    <citation type="submission" date="2012-05" db="EMBL/GenBank/DDBJ databases">
        <title>Genome sequence of Nitritalea halalkaliphila LW7.</title>
        <authorList>
            <person name="Jangir P.K."/>
            <person name="Singh A."/>
            <person name="Shivaji S."/>
            <person name="Sharma R."/>
        </authorList>
    </citation>
    <scope>NUCLEOTIDE SEQUENCE [LARGE SCALE GENOMIC DNA]</scope>
    <source>
        <strain evidence="5 6">LW7</strain>
    </source>
</reference>
<name>I5BTU5_9BACT</name>
<dbReference type="RefSeq" id="WP_009057364.1">
    <property type="nucleotide sequence ID" value="NZ_AJYA01000070.1"/>
</dbReference>